<sequence length="155" mass="15536">MKRITFKLAGRLLAFSTISIVVGCSGRGATDDADVGAPAARPAAPESGVTAVTAERPASITDAMVQEGAQIYAGAGICAACHGADATGAVGPDLTDAEWLIGDGEFEQLVDQILEGVSAAEATNPLGAIMPPKGGAAITDAQVRAVAAYVWTLSH</sequence>
<accession>A0A381SS05</accession>
<dbReference type="EMBL" id="UINC01003420">
    <property type="protein sequence ID" value="SVA06184.1"/>
    <property type="molecule type" value="Genomic_DNA"/>
</dbReference>
<keyword evidence="3" id="KW-0408">Iron</keyword>
<dbReference type="GO" id="GO:0046872">
    <property type="term" value="F:metal ion binding"/>
    <property type="evidence" value="ECO:0007669"/>
    <property type="project" value="UniProtKB-KW"/>
</dbReference>
<evidence type="ECO:0000256" key="3">
    <source>
        <dbReference type="ARBA" id="ARBA00023004"/>
    </source>
</evidence>
<keyword evidence="1" id="KW-0349">Heme</keyword>
<organism evidence="5">
    <name type="scientific">marine metagenome</name>
    <dbReference type="NCBI Taxonomy" id="408172"/>
    <lineage>
        <taxon>unclassified sequences</taxon>
        <taxon>metagenomes</taxon>
        <taxon>ecological metagenomes</taxon>
    </lineage>
</organism>
<dbReference type="InterPro" id="IPR036909">
    <property type="entry name" value="Cyt_c-like_dom_sf"/>
</dbReference>
<dbReference type="Pfam" id="PF13442">
    <property type="entry name" value="Cytochrome_CBB3"/>
    <property type="match status" value="1"/>
</dbReference>
<evidence type="ECO:0000256" key="2">
    <source>
        <dbReference type="ARBA" id="ARBA00022723"/>
    </source>
</evidence>
<feature type="domain" description="Cytochrome c" evidence="4">
    <location>
        <begin position="63"/>
        <end position="154"/>
    </location>
</feature>
<dbReference type="GO" id="GO:0020037">
    <property type="term" value="F:heme binding"/>
    <property type="evidence" value="ECO:0007669"/>
    <property type="project" value="InterPro"/>
</dbReference>
<evidence type="ECO:0000313" key="5">
    <source>
        <dbReference type="EMBL" id="SVA06184.1"/>
    </source>
</evidence>
<dbReference type="GO" id="GO:0009055">
    <property type="term" value="F:electron transfer activity"/>
    <property type="evidence" value="ECO:0007669"/>
    <property type="project" value="InterPro"/>
</dbReference>
<keyword evidence="2" id="KW-0479">Metal-binding</keyword>
<dbReference type="SUPFAM" id="SSF46626">
    <property type="entry name" value="Cytochrome c"/>
    <property type="match status" value="1"/>
</dbReference>
<dbReference type="InterPro" id="IPR009056">
    <property type="entry name" value="Cyt_c-like_dom"/>
</dbReference>
<dbReference type="PROSITE" id="PS51257">
    <property type="entry name" value="PROKAR_LIPOPROTEIN"/>
    <property type="match status" value="1"/>
</dbReference>
<reference evidence="5" key="1">
    <citation type="submission" date="2018-05" db="EMBL/GenBank/DDBJ databases">
        <authorList>
            <person name="Lanie J.A."/>
            <person name="Ng W.-L."/>
            <person name="Kazmierczak K.M."/>
            <person name="Andrzejewski T.M."/>
            <person name="Davidsen T.M."/>
            <person name="Wayne K.J."/>
            <person name="Tettelin H."/>
            <person name="Glass J.I."/>
            <person name="Rusch D."/>
            <person name="Podicherti R."/>
            <person name="Tsui H.-C.T."/>
            <person name="Winkler M.E."/>
        </authorList>
    </citation>
    <scope>NUCLEOTIDE SEQUENCE</scope>
</reference>
<evidence type="ECO:0000259" key="4">
    <source>
        <dbReference type="PROSITE" id="PS51007"/>
    </source>
</evidence>
<dbReference type="AlphaFoldDB" id="A0A381SS05"/>
<gene>
    <name evidence="5" type="ORF">METZ01_LOCUS59038</name>
</gene>
<proteinExistence type="predicted"/>
<evidence type="ECO:0000256" key="1">
    <source>
        <dbReference type="ARBA" id="ARBA00022617"/>
    </source>
</evidence>
<dbReference type="Gene3D" id="1.10.760.10">
    <property type="entry name" value="Cytochrome c-like domain"/>
    <property type="match status" value="1"/>
</dbReference>
<dbReference type="PROSITE" id="PS51007">
    <property type="entry name" value="CYTC"/>
    <property type="match status" value="1"/>
</dbReference>
<protein>
    <recommendedName>
        <fullName evidence="4">Cytochrome c domain-containing protein</fullName>
    </recommendedName>
</protein>
<name>A0A381SS05_9ZZZZ</name>